<reference evidence="1 2" key="2">
    <citation type="submission" date="2018-11" db="EMBL/GenBank/DDBJ databases">
        <authorList>
            <consortium name="Pathogen Informatics"/>
        </authorList>
    </citation>
    <scope>NUCLEOTIDE SEQUENCE [LARGE SCALE GENOMIC DNA]</scope>
</reference>
<dbReference type="EMBL" id="UYRT01009105">
    <property type="protein sequence ID" value="VDK46586.1"/>
    <property type="molecule type" value="Genomic_DNA"/>
</dbReference>
<evidence type="ECO:0000313" key="2">
    <source>
        <dbReference type="Proteomes" id="UP000271098"/>
    </source>
</evidence>
<dbReference type="WBParaSite" id="GPUH_0000467801-mRNA-1">
    <property type="protein sequence ID" value="GPUH_0000467801-mRNA-1"/>
    <property type="gene ID" value="GPUH_0000467801"/>
</dbReference>
<keyword evidence="2" id="KW-1185">Reference proteome</keyword>
<dbReference type="InterPro" id="IPR043058">
    <property type="entry name" value="NUDIX_sf"/>
</dbReference>
<dbReference type="AlphaFoldDB" id="A0A183D7I0"/>
<accession>A0A183D7I0</accession>
<dbReference type="Gene3D" id="3.30.70.2240">
    <property type="entry name" value="KRIT, N-terminal Nudix domain, NPxY motif-rich region"/>
    <property type="match status" value="1"/>
</dbReference>
<proteinExistence type="predicted"/>
<reference evidence="3" key="1">
    <citation type="submission" date="2016-06" db="UniProtKB">
        <authorList>
            <consortium name="WormBaseParasite"/>
        </authorList>
    </citation>
    <scope>IDENTIFICATION</scope>
</reference>
<dbReference type="Proteomes" id="UP000271098">
    <property type="component" value="Unassembled WGS sequence"/>
</dbReference>
<evidence type="ECO:0000313" key="1">
    <source>
        <dbReference type="EMBL" id="VDK46586.1"/>
    </source>
</evidence>
<evidence type="ECO:0000313" key="3">
    <source>
        <dbReference type="WBParaSite" id="GPUH_0000467801-mRNA-1"/>
    </source>
</evidence>
<dbReference type="OrthoDB" id="10302586at2759"/>
<organism evidence="3">
    <name type="scientific">Gongylonema pulchrum</name>
    <dbReference type="NCBI Taxonomy" id="637853"/>
    <lineage>
        <taxon>Eukaryota</taxon>
        <taxon>Metazoa</taxon>
        <taxon>Ecdysozoa</taxon>
        <taxon>Nematoda</taxon>
        <taxon>Chromadorea</taxon>
        <taxon>Rhabditida</taxon>
        <taxon>Spirurina</taxon>
        <taxon>Spiruromorpha</taxon>
        <taxon>Spiruroidea</taxon>
        <taxon>Gongylonematidae</taxon>
        <taxon>Gongylonema</taxon>
    </lineage>
</organism>
<protein>
    <submittedName>
        <fullName evidence="3">NUDIX_5 domain-containing protein</fullName>
    </submittedName>
</protein>
<name>A0A183D7I0_9BILA</name>
<gene>
    <name evidence="1" type="ORF">GPUH_LOCUS4673</name>
</gene>
<sequence length="133" mass="15390">MEVPLWGTSDGLVRDGLLHPSAQISLYIIPLLQNEEGFKKLSDVGQYENLTFASQHCQTDAGCFSVETRHCIICLESWLNENQRKDPDFLARIFLRSGARQRVRTCAHNPAYDPQYRSQCYRFIVYCLKQLFV</sequence>